<dbReference type="PATRIC" id="fig|536227.13.peg.2495"/>
<gene>
    <name evidence="1" type="ORF">CcarbDRAFT_4840</name>
</gene>
<dbReference type="PANTHER" id="PTHR37943">
    <property type="entry name" value="PROTEIN VES"/>
    <property type="match status" value="1"/>
</dbReference>
<dbReference type="InterPro" id="IPR011051">
    <property type="entry name" value="RmlC_Cupin_sf"/>
</dbReference>
<sequence>MKYDVELLRQENYKPTFWSGGMATELTTYPLNSDYASKNFLWRLGVAKIDILESTFSNLPKVSRKFMVIEGQITLDHEDRYRKLLNPFEQDNFMGDWKTKTYGKASVFNLMTRENYNGELLHLNINPNKQFKFEYRAPLNKDLSAICFYTVNGSFNCTINDKVFETNKNDLLLINCINSRCTHEFMLSNTTSEITNIIVSIIYRNSVY</sequence>
<dbReference type="AlphaFoldDB" id="C6Q1C3"/>
<dbReference type="SUPFAM" id="SSF51182">
    <property type="entry name" value="RmlC-like cupins"/>
    <property type="match status" value="1"/>
</dbReference>
<comment type="caution">
    <text evidence="1">The sequence shown here is derived from an EMBL/GenBank/DDBJ whole genome shotgun (WGS) entry which is preliminary data.</text>
</comment>
<proteinExistence type="predicted"/>
<dbReference type="EMBL" id="ACVI01000135">
    <property type="protein sequence ID" value="EET84705.1"/>
    <property type="molecule type" value="Genomic_DNA"/>
</dbReference>
<dbReference type="KEGG" id="cck:Ccar_11900"/>
<dbReference type="eggNOG" id="COG3758">
    <property type="taxonomic scope" value="Bacteria"/>
</dbReference>
<evidence type="ECO:0000313" key="1">
    <source>
        <dbReference type="EMBL" id="EET84705.1"/>
    </source>
</evidence>
<evidence type="ECO:0008006" key="3">
    <source>
        <dbReference type="Google" id="ProtNLM"/>
    </source>
</evidence>
<reference evidence="1 2" key="1">
    <citation type="submission" date="2009-06" db="EMBL/GenBank/DDBJ databases">
        <title>The draft genome of Clostridium carboxidivorans P7.</title>
        <authorList>
            <consortium name="US DOE Joint Genome Institute (JGI-PGF)"/>
            <person name="Lucas S."/>
            <person name="Copeland A."/>
            <person name="Lapidus A."/>
            <person name="Glavina del Rio T."/>
            <person name="Tice H."/>
            <person name="Bruce D."/>
            <person name="Goodwin L."/>
            <person name="Pitluck S."/>
            <person name="Larimer F."/>
            <person name="Land M.L."/>
            <person name="Hauser L."/>
            <person name="Hemme C.L."/>
        </authorList>
    </citation>
    <scope>NUCLEOTIDE SEQUENCE [LARGE SCALE GENOMIC DNA]</scope>
    <source>
        <strain evidence="1 2">P7</strain>
    </source>
</reference>
<dbReference type="Gene3D" id="2.60.120.10">
    <property type="entry name" value="Jelly Rolls"/>
    <property type="match status" value="1"/>
</dbReference>
<dbReference type="Pfam" id="PF05962">
    <property type="entry name" value="HutD"/>
    <property type="match status" value="1"/>
</dbReference>
<keyword evidence="2" id="KW-1185">Reference proteome</keyword>
<name>C6Q1C3_9CLOT</name>
<dbReference type="PANTHER" id="PTHR37943:SF1">
    <property type="entry name" value="PROTEIN VES"/>
    <property type="match status" value="1"/>
</dbReference>
<protein>
    <recommendedName>
        <fullName evidence="3">HutD-family protein</fullName>
    </recommendedName>
</protein>
<dbReference type="InterPro" id="IPR010282">
    <property type="entry name" value="Uncharacterised_HutD/Ves"/>
</dbReference>
<organism evidence="1 2">
    <name type="scientific">Clostridium carboxidivorans P7</name>
    <dbReference type="NCBI Taxonomy" id="536227"/>
    <lineage>
        <taxon>Bacteria</taxon>
        <taxon>Bacillati</taxon>
        <taxon>Bacillota</taxon>
        <taxon>Clostridia</taxon>
        <taxon>Eubacteriales</taxon>
        <taxon>Clostridiaceae</taxon>
        <taxon>Clostridium</taxon>
    </lineage>
</organism>
<dbReference type="OrthoDB" id="9786443at2"/>
<dbReference type="InterPro" id="IPR014710">
    <property type="entry name" value="RmlC-like_jellyroll"/>
</dbReference>
<dbReference type="Proteomes" id="UP000004198">
    <property type="component" value="Unassembled WGS sequence"/>
</dbReference>
<evidence type="ECO:0000313" key="2">
    <source>
        <dbReference type="Proteomes" id="UP000004198"/>
    </source>
</evidence>
<dbReference type="STRING" id="536227.Ccar_11900"/>
<accession>C6Q1C3</accession>
<dbReference type="RefSeq" id="WP_007063725.1">
    <property type="nucleotide sequence ID" value="NZ_ACVI01000135.1"/>
</dbReference>